<evidence type="ECO:0000256" key="2">
    <source>
        <dbReference type="ARBA" id="ARBA00023015"/>
    </source>
</evidence>
<dbReference type="Gene3D" id="1.10.4040.10">
    <property type="entry name" value="Penicillinase repressor domain"/>
    <property type="match status" value="1"/>
</dbReference>
<dbReference type="InterPro" id="IPR036388">
    <property type="entry name" value="WH-like_DNA-bd_sf"/>
</dbReference>
<dbReference type="OrthoDB" id="279010at2"/>
<dbReference type="Pfam" id="PF03965">
    <property type="entry name" value="Penicillinase_R"/>
    <property type="match status" value="1"/>
</dbReference>
<dbReference type="GO" id="GO:0003677">
    <property type="term" value="F:DNA binding"/>
    <property type="evidence" value="ECO:0007669"/>
    <property type="project" value="UniProtKB-KW"/>
</dbReference>
<gene>
    <name evidence="5" type="ORF">DES53_108117</name>
</gene>
<comment type="caution">
    <text evidence="5">The sequence shown here is derived from an EMBL/GenBank/DDBJ whole genome shotgun (WGS) entry which is preliminary data.</text>
</comment>
<evidence type="ECO:0000256" key="3">
    <source>
        <dbReference type="ARBA" id="ARBA00023125"/>
    </source>
</evidence>
<keyword evidence="2" id="KW-0805">Transcription regulation</keyword>
<keyword evidence="6" id="KW-1185">Reference proteome</keyword>
<evidence type="ECO:0000256" key="1">
    <source>
        <dbReference type="ARBA" id="ARBA00011046"/>
    </source>
</evidence>
<name>A0A366HEC5_9BACT</name>
<keyword evidence="3" id="KW-0238">DNA-binding</keyword>
<evidence type="ECO:0000313" key="6">
    <source>
        <dbReference type="Proteomes" id="UP000253426"/>
    </source>
</evidence>
<dbReference type="Proteomes" id="UP000253426">
    <property type="component" value="Unassembled WGS sequence"/>
</dbReference>
<dbReference type="RefSeq" id="WP_113960283.1">
    <property type="nucleotide sequence ID" value="NZ_QNRR01000008.1"/>
</dbReference>
<keyword evidence="4" id="KW-0804">Transcription</keyword>
<evidence type="ECO:0000313" key="5">
    <source>
        <dbReference type="EMBL" id="RBP40410.1"/>
    </source>
</evidence>
<evidence type="ECO:0000256" key="4">
    <source>
        <dbReference type="ARBA" id="ARBA00023163"/>
    </source>
</evidence>
<dbReference type="InterPro" id="IPR036390">
    <property type="entry name" value="WH_DNA-bd_sf"/>
</dbReference>
<reference evidence="5 6" key="1">
    <citation type="submission" date="2018-06" db="EMBL/GenBank/DDBJ databases">
        <title>Genomic Encyclopedia of Type Strains, Phase IV (KMG-IV): sequencing the most valuable type-strain genomes for metagenomic binning, comparative biology and taxonomic classification.</title>
        <authorList>
            <person name="Goeker M."/>
        </authorList>
    </citation>
    <scope>NUCLEOTIDE SEQUENCE [LARGE SCALE GENOMIC DNA]</scope>
    <source>
        <strain evidence="5 6">DSM 25532</strain>
    </source>
</reference>
<comment type="similarity">
    <text evidence="1">Belongs to the BlaI transcriptional regulatory family.</text>
</comment>
<protein>
    <submittedName>
        <fullName evidence="5">Putative transcriptional regulator</fullName>
    </submittedName>
</protein>
<proteinExistence type="inferred from homology"/>
<organism evidence="5 6">
    <name type="scientific">Roseimicrobium gellanilyticum</name>
    <dbReference type="NCBI Taxonomy" id="748857"/>
    <lineage>
        <taxon>Bacteria</taxon>
        <taxon>Pseudomonadati</taxon>
        <taxon>Verrucomicrobiota</taxon>
        <taxon>Verrucomicrobiia</taxon>
        <taxon>Verrucomicrobiales</taxon>
        <taxon>Verrucomicrobiaceae</taxon>
        <taxon>Roseimicrobium</taxon>
    </lineage>
</organism>
<dbReference type="Gene3D" id="1.10.10.10">
    <property type="entry name" value="Winged helix-like DNA-binding domain superfamily/Winged helix DNA-binding domain"/>
    <property type="match status" value="1"/>
</dbReference>
<dbReference type="AlphaFoldDB" id="A0A366HEC5"/>
<accession>A0A366HEC5</accession>
<dbReference type="SUPFAM" id="SSF46785">
    <property type="entry name" value="Winged helix' DNA-binding domain"/>
    <property type="match status" value="1"/>
</dbReference>
<dbReference type="GO" id="GO:0045892">
    <property type="term" value="P:negative regulation of DNA-templated transcription"/>
    <property type="evidence" value="ECO:0007669"/>
    <property type="project" value="InterPro"/>
</dbReference>
<dbReference type="EMBL" id="QNRR01000008">
    <property type="protein sequence ID" value="RBP40410.1"/>
    <property type="molecule type" value="Genomic_DNA"/>
</dbReference>
<sequence length="143" mass="16031">MPRPPKVRNPSRPEPTEAELPLLRVLWNLGSASVRQVWEDLGAKGSYTTVLKQFQVMHEKGLVTRDESERTHLYQAAMPEERVQRSLLGRLLQQAFEGSAAQLVLGALSTKKVSAEERAEIRKLLDNLDAEEDAKPASKTKKS</sequence>
<dbReference type="InterPro" id="IPR005650">
    <property type="entry name" value="BlaI_family"/>
</dbReference>